<dbReference type="InterPro" id="IPR002656">
    <property type="entry name" value="Acyl_transf_3_dom"/>
</dbReference>
<evidence type="ECO:0000259" key="8">
    <source>
        <dbReference type="Pfam" id="PF01757"/>
    </source>
</evidence>
<protein>
    <submittedName>
        <fullName evidence="9">Acyltransferase</fullName>
    </submittedName>
</protein>
<dbReference type="Proteomes" id="UP000641152">
    <property type="component" value="Unassembled WGS sequence"/>
</dbReference>
<evidence type="ECO:0000256" key="1">
    <source>
        <dbReference type="ARBA" id="ARBA00004651"/>
    </source>
</evidence>
<dbReference type="Pfam" id="PF01757">
    <property type="entry name" value="Acyl_transf_3"/>
    <property type="match status" value="1"/>
</dbReference>
<keyword evidence="3" id="KW-1003">Cell membrane</keyword>
<feature type="domain" description="Acyltransferase 3" evidence="8">
    <location>
        <begin position="9"/>
        <end position="313"/>
    </location>
</feature>
<comment type="caution">
    <text evidence="9">The sequence shown here is derived from an EMBL/GenBank/DDBJ whole genome shotgun (WGS) entry which is preliminary data.</text>
</comment>
<feature type="transmembrane region" description="Helical" evidence="7">
    <location>
        <begin position="86"/>
        <end position="103"/>
    </location>
</feature>
<evidence type="ECO:0000256" key="6">
    <source>
        <dbReference type="ARBA" id="ARBA00023136"/>
    </source>
</evidence>
<evidence type="ECO:0000256" key="3">
    <source>
        <dbReference type="ARBA" id="ARBA00022475"/>
    </source>
</evidence>
<evidence type="ECO:0000256" key="2">
    <source>
        <dbReference type="ARBA" id="ARBA00007400"/>
    </source>
</evidence>
<comment type="subcellular location">
    <subcellularLocation>
        <location evidence="1">Cell membrane</location>
        <topology evidence="1">Multi-pass membrane protein</topology>
    </subcellularLocation>
</comment>
<reference evidence="9 10" key="1">
    <citation type="submission" date="2020-09" db="EMBL/GenBank/DDBJ databases">
        <title>Methylomonas albis sp. nov. and Methylomonas fluvii sp. nov.: Two cold-adapted methanotrophs from the River Elbe and an amended description of Methylovulum psychrotolerans strain Eb1.</title>
        <authorList>
            <person name="Bussmann I.K."/>
            <person name="Klings K.-W."/>
            <person name="Warnstedt J."/>
            <person name="Hoppert M."/>
            <person name="Saborowski A."/>
            <person name="Horn F."/>
            <person name="Liebner S."/>
        </authorList>
    </citation>
    <scope>NUCLEOTIDE SEQUENCE [LARGE SCALE GENOMIC DNA]</scope>
    <source>
        <strain evidence="9 10">EbB</strain>
    </source>
</reference>
<evidence type="ECO:0000313" key="10">
    <source>
        <dbReference type="Proteomes" id="UP000641152"/>
    </source>
</evidence>
<accession>A0ABR9D9S6</accession>
<feature type="transmembrane region" description="Helical" evidence="7">
    <location>
        <begin position="294"/>
        <end position="314"/>
    </location>
</feature>
<dbReference type="EMBL" id="JACXST010000001">
    <property type="protein sequence ID" value="MBD9359864.1"/>
    <property type="molecule type" value="Genomic_DNA"/>
</dbReference>
<keyword evidence="6 7" id="KW-0472">Membrane</keyword>
<evidence type="ECO:0000256" key="5">
    <source>
        <dbReference type="ARBA" id="ARBA00022989"/>
    </source>
</evidence>
<feature type="transmembrane region" description="Helical" evidence="7">
    <location>
        <begin position="266"/>
        <end position="288"/>
    </location>
</feature>
<keyword evidence="10" id="KW-1185">Reference proteome</keyword>
<proteinExistence type="inferred from homology"/>
<comment type="similarity">
    <text evidence="2">Belongs to the acyltransferase 3 family.</text>
</comment>
<feature type="transmembrane region" description="Helical" evidence="7">
    <location>
        <begin position="186"/>
        <end position="203"/>
    </location>
</feature>
<evidence type="ECO:0000313" key="9">
    <source>
        <dbReference type="EMBL" id="MBD9359864.1"/>
    </source>
</evidence>
<sequence length="330" mass="37544">MDKKSRLIDIDKAKGFAIFLVVLGHVVATDMPADNEWYAVLKFYIYKFHMPFFMFISGLIMAYTFPGISNSADYFGYVFRRLRRLAPGYILFGTLIYVGKLASSNVMHVDGLPGDVYTEIFNLLLVPSQSAGGSLWFIYVLMEMYIVFPLVLMASPQRSIIILLVGLVIEFVPAPNVFMLDRFCEYFLFFAVGVVVVRSYEKYLNIIDRYGYFIVLIFALSFATVSFFSPLVSKVIIGMFSLPGLQALMRNGFMAKIPIWDVFGKYTYSIYLMNTILIGLAKGVLLMFVTWDGANFLMIFPVLLLVGVFGPIFVKKFIFNRVSFLDKLTS</sequence>
<organism evidence="9 10">
    <name type="scientific">Methylomonas fluvii</name>
    <dbReference type="NCBI Taxonomy" id="1854564"/>
    <lineage>
        <taxon>Bacteria</taxon>
        <taxon>Pseudomonadati</taxon>
        <taxon>Pseudomonadota</taxon>
        <taxon>Gammaproteobacteria</taxon>
        <taxon>Methylococcales</taxon>
        <taxon>Methylococcaceae</taxon>
        <taxon>Methylomonas</taxon>
    </lineage>
</organism>
<dbReference type="GO" id="GO:0016746">
    <property type="term" value="F:acyltransferase activity"/>
    <property type="evidence" value="ECO:0007669"/>
    <property type="project" value="UniProtKB-KW"/>
</dbReference>
<keyword evidence="5 7" id="KW-1133">Transmembrane helix</keyword>
<dbReference type="PANTHER" id="PTHR40074">
    <property type="entry name" value="O-ACETYLTRANSFERASE WECH"/>
    <property type="match status" value="1"/>
</dbReference>
<keyword evidence="4 7" id="KW-0812">Transmembrane</keyword>
<name>A0ABR9D9S6_9GAMM</name>
<gene>
    <name evidence="9" type="ORF">EBB_04720</name>
</gene>
<evidence type="ECO:0000256" key="7">
    <source>
        <dbReference type="SAM" id="Phobius"/>
    </source>
</evidence>
<evidence type="ECO:0000256" key="4">
    <source>
        <dbReference type="ARBA" id="ARBA00022692"/>
    </source>
</evidence>
<dbReference type="PANTHER" id="PTHR40074:SF2">
    <property type="entry name" value="O-ACETYLTRANSFERASE WECH"/>
    <property type="match status" value="1"/>
</dbReference>
<dbReference type="RefSeq" id="WP_192392694.1">
    <property type="nucleotide sequence ID" value="NZ_CAJHIU010000001.1"/>
</dbReference>
<keyword evidence="9" id="KW-0012">Acyltransferase</keyword>
<feature type="transmembrane region" description="Helical" evidence="7">
    <location>
        <begin position="44"/>
        <end position="65"/>
    </location>
</feature>
<keyword evidence="9" id="KW-0808">Transferase</keyword>
<feature type="transmembrane region" description="Helical" evidence="7">
    <location>
        <begin position="210"/>
        <end position="229"/>
    </location>
</feature>